<feature type="compositionally biased region" description="Gly residues" evidence="2">
    <location>
        <begin position="159"/>
        <end position="172"/>
    </location>
</feature>
<dbReference type="Gramene" id="TVU51642">
    <property type="protein sequence ID" value="TVU51642"/>
    <property type="gene ID" value="EJB05_03082"/>
</dbReference>
<evidence type="ECO:0000256" key="2">
    <source>
        <dbReference type="SAM" id="MobiDB-lite"/>
    </source>
</evidence>
<keyword evidence="4" id="KW-1185">Reference proteome</keyword>
<comment type="caution">
    <text evidence="3">The sequence shown here is derived from an EMBL/GenBank/DDBJ whole genome shotgun (WGS) entry which is preliminary data.</text>
</comment>
<name>A0A5J9WSB3_9POAL</name>
<feature type="compositionally biased region" description="Polar residues" evidence="2">
    <location>
        <begin position="1"/>
        <end position="19"/>
    </location>
</feature>
<feature type="coiled-coil region" evidence="1">
    <location>
        <begin position="96"/>
        <end position="123"/>
    </location>
</feature>
<protein>
    <submittedName>
        <fullName evidence="3">Uncharacterized protein</fullName>
    </submittedName>
</protein>
<keyword evidence="1" id="KW-0175">Coiled coil</keyword>
<reference evidence="3 4" key="1">
    <citation type="journal article" date="2019" name="Sci. Rep.">
        <title>A high-quality genome of Eragrostis curvula grass provides insights into Poaceae evolution and supports new strategies to enhance forage quality.</title>
        <authorList>
            <person name="Carballo J."/>
            <person name="Santos B.A.C.M."/>
            <person name="Zappacosta D."/>
            <person name="Garbus I."/>
            <person name="Selva J.P."/>
            <person name="Gallo C.A."/>
            <person name="Diaz A."/>
            <person name="Albertini E."/>
            <person name="Caccamo M."/>
            <person name="Echenique V."/>
        </authorList>
    </citation>
    <scope>NUCLEOTIDE SEQUENCE [LARGE SCALE GENOMIC DNA]</scope>
    <source>
        <strain evidence="4">cv. Victoria</strain>
        <tissue evidence="3">Leaf</tissue>
    </source>
</reference>
<feature type="region of interest" description="Disordered" evidence="2">
    <location>
        <begin position="1"/>
        <end position="39"/>
    </location>
</feature>
<organism evidence="3 4">
    <name type="scientific">Eragrostis curvula</name>
    <name type="common">weeping love grass</name>
    <dbReference type="NCBI Taxonomy" id="38414"/>
    <lineage>
        <taxon>Eukaryota</taxon>
        <taxon>Viridiplantae</taxon>
        <taxon>Streptophyta</taxon>
        <taxon>Embryophyta</taxon>
        <taxon>Tracheophyta</taxon>
        <taxon>Spermatophyta</taxon>
        <taxon>Magnoliopsida</taxon>
        <taxon>Liliopsida</taxon>
        <taxon>Poales</taxon>
        <taxon>Poaceae</taxon>
        <taxon>PACMAD clade</taxon>
        <taxon>Chloridoideae</taxon>
        <taxon>Eragrostideae</taxon>
        <taxon>Eragrostidinae</taxon>
        <taxon>Eragrostis</taxon>
    </lineage>
</organism>
<dbReference type="Proteomes" id="UP000324897">
    <property type="component" value="Chromosome 6"/>
</dbReference>
<evidence type="ECO:0000313" key="3">
    <source>
        <dbReference type="EMBL" id="TVU51642.1"/>
    </source>
</evidence>
<feature type="region of interest" description="Disordered" evidence="2">
    <location>
        <begin position="151"/>
        <end position="172"/>
    </location>
</feature>
<feature type="non-terminal residue" evidence="3">
    <location>
        <position position="1"/>
    </location>
</feature>
<gene>
    <name evidence="3" type="ORF">EJB05_03082</name>
</gene>
<sequence length="172" mass="18628">MSQETNSDGPAESDVTTAASGIYPSSSEESGSSSDDERGPFSSLMWDLIFGDSSSEDELDDQIEDMMLRAAGAPPAALRKFAAQREEVRAKAAAFRRKVAAERKAMRKKMRALRRETKALQREGKEFTDLLHKDISGYTAAQRAEYFRELDRRSKRVRGGGGSGGGGKGGGG</sequence>
<proteinExistence type="predicted"/>
<dbReference type="AlphaFoldDB" id="A0A5J9WSB3"/>
<accession>A0A5J9WSB3</accession>
<evidence type="ECO:0000256" key="1">
    <source>
        <dbReference type="SAM" id="Coils"/>
    </source>
</evidence>
<dbReference type="EMBL" id="RWGY01000002">
    <property type="protein sequence ID" value="TVU51642.1"/>
    <property type="molecule type" value="Genomic_DNA"/>
</dbReference>
<evidence type="ECO:0000313" key="4">
    <source>
        <dbReference type="Proteomes" id="UP000324897"/>
    </source>
</evidence>